<dbReference type="Gene3D" id="3.40.228.10">
    <property type="entry name" value="Dimethylsulfoxide Reductase, domain 2"/>
    <property type="match status" value="1"/>
</dbReference>
<dbReference type="KEGG" id="knv:Pan216_54520"/>
<dbReference type="GO" id="GO:0015948">
    <property type="term" value="P:methanogenesis"/>
    <property type="evidence" value="ECO:0007669"/>
    <property type="project" value="InterPro"/>
</dbReference>
<evidence type="ECO:0008006" key="3">
    <source>
        <dbReference type="Google" id="ProtNLM"/>
    </source>
</evidence>
<accession>A0A518BC53</accession>
<dbReference type="Proteomes" id="UP000317093">
    <property type="component" value="Chromosome"/>
</dbReference>
<dbReference type="GO" id="GO:0018493">
    <property type="term" value="F:formylmethanofuran dehydrogenase activity"/>
    <property type="evidence" value="ECO:0007669"/>
    <property type="project" value="InterPro"/>
</dbReference>
<dbReference type="OrthoDB" id="240576at2"/>
<organism evidence="1 2">
    <name type="scientific">Kolteria novifilia</name>
    <dbReference type="NCBI Taxonomy" id="2527975"/>
    <lineage>
        <taxon>Bacteria</taxon>
        <taxon>Pseudomonadati</taxon>
        <taxon>Planctomycetota</taxon>
        <taxon>Planctomycetia</taxon>
        <taxon>Kolteriales</taxon>
        <taxon>Kolteriaceae</taxon>
        <taxon>Kolteria</taxon>
    </lineage>
</organism>
<dbReference type="AlphaFoldDB" id="A0A518BC53"/>
<reference evidence="1 2" key="1">
    <citation type="submission" date="2019-02" db="EMBL/GenBank/DDBJ databases">
        <title>Deep-cultivation of Planctomycetes and their phenomic and genomic characterization uncovers novel biology.</title>
        <authorList>
            <person name="Wiegand S."/>
            <person name="Jogler M."/>
            <person name="Boedeker C."/>
            <person name="Pinto D."/>
            <person name="Vollmers J."/>
            <person name="Rivas-Marin E."/>
            <person name="Kohn T."/>
            <person name="Peeters S.H."/>
            <person name="Heuer A."/>
            <person name="Rast P."/>
            <person name="Oberbeckmann S."/>
            <person name="Bunk B."/>
            <person name="Jeske O."/>
            <person name="Meyerdierks A."/>
            <person name="Storesund J.E."/>
            <person name="Kallscheuer N."/>
            <person name="Luecker S."/>
            <person name="Lage O.M."/>
            <person name="Pohl T."/>
            <person name="Merkel B.J."/>
            <person name="Hornburger P."/>
            <person name="Mueller R.-W."/>
            <person name="Bruemmer F."/>
            <person name="Labrenz M."/>
            <person name="Spormann A.M."/>
            <person name="Op den Camp H."/>
            <person name="Overmann J."/>
            <person name="Amann R."/>
            <person name="Jetten M.S.M."/>
            <person name="Mascher T."/>
            <person name="Medema M.H."/>
            <person name="Devos D.P."/>
            <person name="Kaster A.-K."/>
            <person name="Ovreas L."/>
            <person name="Rohde M."/>
            <person name="Galperin M.Y."/>
            <person name="Jogler C."/>
        </authorList>
    </citation>
    <scope>NUCLEOTIDE SEQUENCE [LARGE SCALE GENOMIC DNA]</scope>
    <source>
        <strain evidence="1 2">Pan216</strain>
    </source>
</reference>
<dbReference type="SUPFAM" id="SSF53706">
    <property type="entry name" value="Formate dehydrogenase/DMSO reductase, domains 1-3"/>
    <property type="match status" value="1"/>
</dbReference>
<sequence length="440" mass="46760">MDQSSDLLNEAPRPAPTTCAACSCLCDDILVTVGKSGPDLVENACPVGLEWFQSSQSTSMPLAAMQGESVNSRSAARAAAALLADAKLPLVYGLRWATSQSVRSALAVADRFQAIIDTPVSSDLAGSLAAMRRVGTVTSTLGEVRDRADLVIYWGADPHTTHPRHPERFTSGAPLRLADDENHKRRVVVIDDAESASVAAADEFIRIPREASIAALWTLRALVRGRSGRSAPSGIPLESLDRLAGMIRDCQFGAIFHGGRLAAASARAVEQLSKLVMELNETACFVLLPMGAKGNLVGVEHAFCWQTGYSSAVSFTRKYPRHVGKEWGAQGLLERGLVDAALLIGADAVDDLSDAARDHLRGIPIVTIDHQRSSWSERASIAFTTSIAGRHSDGIYSRADGIPLPLRPTMLSSYPSVDFTLGMLGHAAATSDGAIPRSAP</sequence>
<protein>
    <recommendedName>
        <fullName evidence="3">Formyltransferase/hydrolase complex Fhc subunit B</fullName>
    </recommendedName>
</protein>
<keyword evidence="2" id="KW-1185">Reference proteome</keyword>
<dbReference type="EMBL" id="CP036279">
    <property type="protein sequence ID" value="QDU64562.1"/>
    <property type="molecule type" value="Genomic_DNA"/>
</dbReference>
<dbReference type="RefSeq" id="WP_145262849.1">
    <property type="nucleotide sequence ID" value="NZ_CP036279.1"/>
</dbReference>
<name>A0A518BC53_9BACT</name>
<evidence type="ECO:0000313" key="2">
    <source>
        <dbReference type="Proteomes" id="UP000317093"/>
    </source>
</evidence>
<dbReference type="PIRSF" id="PIRSF005646">
    <property type="entry name" value="FwdB"/>
    <property type="match status" value="1"/>
</dbReference>
<proteinExistence type="predicted"/>
<gene>
    <name evidence="1" type="ORF">Pan216_54520</name>
</gene>
<evidence type="ECO:0000313" key="1">
    <source>
        <dbReference type="EMBL" id="QDU64562.1"/>
    </source>
</evidence>
<dbReference type="InterPro" id="IPR016457">
    <property type="entry name" value="Formylmethanofuran_DH_bsu"/>
</dbReference>